<gene>
    <name evidence="1" type="ORF">Bpfe_008254</name>
</gene>
<accession>A0AAD8BXW9</accession>
<reference evidence="1" key="1">
    <citation type="journal article" date="2023" name="PLoS Negl. Trop. Dis.">
        <title>A genome sequence for Biomphalaria pfeifferi, the major vector snail for the human-infecting parasite Schistosoma mansoni.</title>
        <authorList>
            <person name="Bu L."/>
            <person name="Lu L."/>
            <person name="Laidemitt M.R."/>
            <person name="Zhang S.M."/>
            <person name="Mutuku M."/>
            <person name="Mkoji G."/>
            <person name="Steinauer M."/>
            <person name="Loker E.S."/>
        </authorList>
    </citation>
    <scope>NUCLEOTIDE SEQUENCE</scope>
    <source>
        <strain evidence="1">KasaAsao</strain>
    </source>
</reference>
<name>A0AAD8BXW9_BIOPF</name>
<keyword evidence="2" id="KW-1185">Reference proteome</keyword>
<evidence type="ECO:0000313" key="1">
    <source>
        <dbReference type="EMBL" id="KAK0062153.1"/>
    </source>
</evidence>
<comment type="caution">
    <text evidence="1">The sequence shown here is derived from an EMBL/GenBank/DDBJ whole genome shotgun (WGS) entry which is preliminary data.</text>
</comment>
<protein>
    <submittedName>
        <fullName evidence="1">Uncharacterized protein</fullName>
    </submittedName>
</protein>
<dbReference type="AlphaFoldDB" id="A0AAD8BXW9"/>
<evidence type="ECO:0000313" key="2">
    <source>
        <dbReference type="Proteomes" id="UP001233172"/>
    </source>
</evidence>
<feature type="non-terminal residue" evidence="1">
    <location>
        <position position="52"/>
    </location>
</feature>
<sequence length="52" mass="5932">MACWETLQNAKSNDLTVETGLMTISWFSQERIHLPFLVILRTETSEASETSD</sequence>
<organism evidence="1 2">
    <name type="scientific">Biomphalaria pfeifferi</name>
    <name type="common">Bloodfluke planorb</name>
    <name type="synonym">Freshwater snail</name>
    <dbReference type="NCBI Taxonomy" id="112525"/>
    <lineage>
        <taxon>Eukaryota</taxon>
        <taxon>Metazoa</taxon>
        <taxon>Spiralia</taxon>
        <taxon>Lophotrochozoa</taxon>
        <taxon>Mollusca</taxon>
        <taxon>Gastropoda</taxon>
        <taxon>Heterobranchia</taxon>
        <taxon>Euthyneura</taxon>
        <taxon>Panpulmonata</taxon>
        <taxon>Hygrophila</taxon>
        <taxon>Lymnaeoidea</taxon>
        <taxon>Planorbidae</taxon>
        <taxon>Biomphalaria</taxon>
    </lineage>
</organism>
<dbReference type="EMBL" id="JASAOG010000026">
    <property type="protein sequence ID" value="KAK0062153.1"/>
    <property type="molecule type" value="Genomic_DNA"/>
</dbReference>
<reference evidence="1" key="2">
    <citation type="submission" date="2023-04" db="EMBL/GenBank/DDBJ databases">
        <authorList>
            <person name="Bu L."/>
            <person name="Lu L."/>
            <person name="Laidemitt M.R."/>
            <person name="Zhang S.M."/>
            <person name="Mutuku M."/>
            <person name="Mkoji G."/>
            <person name="Steinauer M."/>
            <person name="Loker E.S."/>
        </authorList>
    </citation>
    <scope>NUCLEOTIDE SEQUENCE</scope>
    <source>
        <strain evidence="1">KasaAsao</strain>
        <tissue evidence="1">Whole Snail</tissue>
    </source>
</reference>
<dbReference type="Proteomes" id="UP001233172">
    <property type="component" value="Unassembled WGS sequence"/>
</dbReference>
<proteinExistence type="predicted"/>